<comment type="subcellular location">
    <subcellularLocation>
        <location evidence="2">Gas vesicle</location>
    </subcellularLocation>
</comment>
<dbReference type="Proteomes" id="UP001500622">
    <property type="component" value="Unassembled WGS sequence"/>
</dbReference>
<accession>A0ABP8LDZ8</accession>
<sequence>MTATATEETEVSLYLYGFVLPGSRLPEGLTGVDDGVVRLEAVGEVAALVSEMPDTEIVGRPAEVRAHSTVLDAVAQTCSVLPVRFGTAVPDTASLAQVATDSDDAFADELRRLADVVQLSLRVRYIRETVIAELVDEEPEIRELRESTRNLSEEASYYERIRLGELIVAGFDRKRAADASALEEQVAPFTVELRRRDEADVDDVLAAALLVRRSELGRFEDALENIAARSVDRMTFRLVGPQAPYDFVAEA</sequence>
<dbReference type="EMBL" id="BAABGN010000012">
    <property type="protein sequence ID" value="GAA4427877.1"/>
    <property type="molecule type" value="Genomic_DNA"/>
</dbReference>
<gene>
    <name evidence="4" type="ORF">GCM10023169_28350</name>
</gene>
<name>A0ABP8LDZ8_9MICO</name>
<protein>
    <submittedName>
        <fullName evidence="4">GvpL/GvpF family gas vesicle protein</fullName>
    </submittedName>
</protein>
<dbReference type="PANTHER" id="PTHR36852">
    <property type="entry name" value="PROTEIN GVPL 2"/>
    <property type="match status" value="1"/>
</dbReference>
<reference evidence="5" key="1">
    <citation type="journal article" date="2019" name="Int. J. Syst. Evol. Microbiol.">
        <title>The Global Catalogue of Microorganisms (GCM) 10K type strain sequencing project: providing services to taxonomists for standard genome sequencing and annotation.</title>
        <authorList>
            <consortium name="The Broad Institute Genomics Platform"/>
            <consortium name="The Broad Institute Genome Sequencing Center for Infectious Disease"/>
            <person name="Wu L."/>
            <person name="Ma J."/>
        </authorList>
    </citation>
    <scope>NUCLEOTIDE SEQUENCE [LARGE SCALE GENOMIC DNA]</scope>
    <source>
        <strain evidence="5">JCM 17810</strain>
    </source>
</reference>
<dbReference type="RefSeq" id="WP_345216930.1">
    <property type="nucleotide sequence ID" value="NZ_BAABGN010000012.1"/>
</dbReference>
<dbReference type="PANTHER" id="PTHR36852:SF1">
    <property type="entry name" value="PROTEIN GVPL 2"/>
    <property type="match status" value="1"/>
</dbReference>
<comment type="caution">
    <text evidence="4">The sequence shown here is derived from an EMBL/GenBank/DDBJ whole genome shotgun (WGS) entry which is preliminary data.</text>
</comment>
<comment type="similarity">
    <text evidence="3">Belongs to the gas vesicle GvpF/GvpL family.</text>
</comment>
<proteinExistence type="inferred from homology"/>
<evidence type="ECO:0000256" key="3">
    <source>
        <dbReference type="ARBA" id="ARBA00035643"/>
    </source>
</evidence>
<keyword evidence="1" id="KW-0304">Gas vesicle</keyword>
<evidence type="ECO:0000313" key="5">
    <source>
        <dbReference type="Proteomes" id="UP001500622"/>
    </source>
</evidence>
<keyword evidence="5" id="KW-1185">Reference proteome</keyword>
<dbReference type="Pfam" id="PF06386">
    <property type="entry name" value="GvpL_GvpF"/>
    <property type="match status" value="1"/>
</dbReference>
<evidence type="ECO:0000256" key="1">
    <source>
        <dbReference type="ARBA" id="ARBA00022987"/>
    </source>
</evidence>
<evidence type="ECO:0000256" key="2">
    <source>
        <dbReference type="ARBA" id="ARBA00035108"/>
    </source>
</evidence>
<organism evidence="4 5">
    <name type="scientific">Georgenia halophila</name>
    <dbReference type="NCBI Taxonomy" id="620889"/>
    <lineage>
        <taxon>Bacteria</taxon>
        <taxon>Bacillati</taxon>
        <taxon>Actinomycetota</taxon>
        <taxon>Actinomycetes</taxon>
        <taxon>Micrococcales</taxon>
        <taxon>Bogoriellaceae</taxon>
        <taxon>Georgenia</taxon>
    </lineage>
</organism>
<dbReference type="InterPro" id="IPR009430">
    <property type="entry name" value="GvpL/GvpF"/>
</dbReference>
<evidence type="ECO:0000313" key="4">
    <source>
        <dbReference type="EMBL" id="GAA4427877.1"/>
    </source>
</evidence>